<evidence type="ECO:0000256" key="1">
    <source>
        <dbReference type="ARBA" id="ARBA00022801"/>
    </source>
</evidence>
<dbReference type="GO" id="GO:0016787">
    <property type="term" value="F:hydrolase activity"/>
    <property type="evidence" value="ECO:0007669"/>
    <property type="project" value="UniProtKB-KW"/>
</dbReference>
<dbReference type="Pfam" id="PF00270">
    <property type="entry name" value="DEAD"/>
    <property type="match status" value="1"/>
</dbReference>
<dbReference type="EMBL" id="KB105627">
    <property type="protein sequence ID" value="ELK32202.1"/>
    <property type="molecule type" value="Genomic_DNA"/>
</dbReference>
<keyword evidence="4" id="KW-0396">Initiation factor</keyword>
<dbReference type="AlphaFoldDB" id="L5M1K1"/>
<evidence type="ECO:0000313" key="4">
    <source>
        <dbReference type="EMBL" id="ELK32202.1"/>
    </source>
</evidence>
<dbReference type="Pfam" id="PF11235">
    <property type="entry name" value="Med25_SD1"/>
    <property type="match status" value="1"/>
</dbReference>
<dbReference type="InterPro" id="IPR027417">
    <property type="entry name" value="P-loop_NTPase"/>
</dbReference>
<evidence type="ECO:0000259" key="3">
    <source>
        <dbReference type="PROSITE" id="PS51192"/>
    </source>
</evidence>
<dbReference type="SMART" id="SM00487">
    <property type="entry name" value="DEXDc"/>
    <property type="match status" value="1"/>
</dbReference>
<accession>L5M1K1</accession>
<dbReference type="GO" id="GO:0004386">
    <property type="term" value="F:helicase activity"/>
    <property type="evidence" value="ECO:0007669"/>
    <property type="project" value="UniProtKB-KW"/>
</dbReference>
<name>L5M1K1_MYODS</name>
<keyword evidence="4" id="KW-0648">Protein biosynthesis</keyword>
<dbReference type="PROSITE" id="PS51192">
    <property type="entry name" value="HELICASE_ATP_BIND_1"/>
    <property type="match status" value="1"/>
</dbReference>
<gene>
    <name evidence="4" type="ORF">MDA_GLEAN10000266</name>
</gene>
<keyword evidence="2" id="KW-0347">Helicase</keyword>
<protein>
    <submittedName>
        <fullName evidence="4">Eukaryotic initiation factor 4A-III</fullName>
    </submittedName>
</protein>
<sequence length="226" mass="24877">MLEPLQPPADVSQDPRHMVLVQGLMLPVGGGSARLLQPKQPVCLPPAPSSSAALSAAPQQPLASVPQQYQVLLRGIYAYGFEKPPAIRQRPVQQIIKGRDVIAQSQSGTGRTAPSSISVIQCLDVQVRETQALILAPTRELAVQIQKGLLTLGDYMKVQCHACIGGTHVGEDVRKLDHGQHAVAGTPRRVFDMIRCRSLRTRAIQMLVLDEADEMGFFNLYYYYYY</sequence>
<dbReference type="PANTHER" id="PTHR47958">
    <property type="entry name" value="ATP-DEPENDENT RNA HELICASE DBP3"/>
    <property type="match status" value="1"/>
</dbReference>
<dbReference type="GO" id="GO:0003676">
    <property type="term" value="F:nucleic acid binding"/>
    <property type="evidence" value="ECO:0007669"/>
    <property type="project" value="InterPro"/>
</dbReference>
<evidence type="ECO:0000313" key="5">
    <source>
        <dbReference type="Proteomes" id="UP000010556"/>
    </source>
</evidence>
<dbReference type="GO" id="GO:0005524">
    <property type="term" value="F:ATP binding"/>
    <property type="evidence" value="ECO:0007669"/>
    <property type="project" value="InterPro"/>
</dbReference>
<keyword evidence="5" id="KW-1185">Reference proteome</keyword>
<keyword evidence="1" id="KW-0378">Hydrolase</keyword>
<feature type="domain" description="Helicase ATP-binding" evidence="3">
    <location>
        <begin position="92"/>
        <end position="226"/>
    </location>
</feature>
<dbReference type="InterPro" id="IPR011545">
    <property type="entry name" value="DEAD/DEAH_box_helicase_dom"/>
</dbReference>
<evidence type="ECO:0000256" key="2">
    <source>
        <dbReference type="ARBA" id="ARBA00022806"/>
    </source>
</evidence>
<dbReference type="InterPro" id="IPR021397">
    <property type="entry name" value="Mediator_Med25_SD1"/>
</dbReference>
<dbReference type="SUPFAM" id="SSF52540">
    <property type="entry name" value="P-loop containing nucleoside triphosphate hydrolases"/>
    <property type="match status" value="1"/>
</dbReference>
<dbReference type="GO" id="GO:0003743">
    <property type="term" value="F:translation initiation factor activity"/>
    <property type="evidence" value="ECO:0007669"/>
    <property type="project" value="UniProtKB-KW"/>
</dbReference>
<organism evidence="4 5">
    <name type="scientific">Myotis davidii</name>
    <name type="common">David's myotis</name>
    <dbReference type="NCBI Taxonomy" id="225400"/>
    <lineage>
        <taxon>Eukaryota</taxon>
        <taxon>Metazoa</taxon>
        <taxon>Chordata</taxon>
        <taxon>Craniata</taxon>
        <taxon>Vertebrata</taxon>
        <taxon>Euteleostomi</taxon>
        <taxon>Mammalia</taxon>
        <taxon>Eutheria</taxon>
        <taxon>Laurasiatheria</taxon>
        <taxon>Chiroptera</taxon>
        <taxon>Yangochiroptera</taxon>
        <taxon>Vespertilionidae</taxon>
        <taxon>Myotis</taxon>
    </lineage>
</organism>
<keyword evidence="2" id="KW-0547">Nucleotide-binding</keyword>
<dbReference type="InterPro" id="IPR014001">
    <property type="entry name" value="Helicase_ATP-bd"/>
</dbReference>
<keyword evidence="2" id="KW-0067">ATP-binding</keyword>
<dbReference type="Proteomes" id="UP000010556">
    <property type="component" value="Unassembled WGS sequence"/>
</dbReference>
<proteinExistence type="predicted"/>
<reference evidence="5" key="1">
    <citation type="journal article" date="2013" name="Science">
        <title>Comparative analysis of bat genomes provides insight into the evolution of flight and immunity.</title>
        <authorList>
            <person name="Zhang G."/>
            <person name="Cowled C."/>
            <person name="Shi Z."/>
            <person name="Huang Z."/>
            <person name="Bishop-Lilly K.A."/>
            <person name="Fang X."/>
            <person name="Wynne J.W."/>
            <person name="Xiong Z."/>
            <person name="Baker M.L."/>
            <person name="Zhao W."/>
            <person name="Tachedjian M."/>
            <person name="Zhu Y."/>
            <person name="Zhou P."/>
            <person name="Jiang X."/>
            <person name="Ng J."/>
            <person name="Yang L."/>
            <person name="Wu L."/>
            <person name="Xiao J."/>
            <person name="Feng Y."/>
            <person name="Chen Y."/>
            <person name="Sun X."/>
            <person name="Zhang Y."/>
            <person name="Marsh G.A."/>
            <person name="Crameri G."/>
            <person name="Broder C.C."/>
            <person name="Frey K.G."/>
            <person name="Wang L.F."/>
            <person name="Wang J."/>
        </authorList>
    </citation>
    <scope>NUCLEOTIDE SEQUENCE [LARGE SCALE GENOMIC DNA]</scope>
</reference>
<dbReference type="Gene3D" id="3.40.50.300">
    <property type="entry name" value="P-loop containing nucleotide triphosphate hydrolases"/>
    <property type="match status" value="1"/>
</dbReference>